<dbReference type="AlphaFoldDB" id="A0A0L0DE06"/>
<dbReference type="SMART" id="SM00194">
    <property type="entry name" value="PTPc"/>
    <property type="match status" value="1"/>
</dbReference>
<dbReference type="RefSeq" id="XP_013762421.1">
    <property type="nucleotide sequence ID" value="XM_013906967.1"/>
</dbReference>
<keyword evidence="8" id="KW-1185">Reference proteome</keyword>
<dbReference type="InterPro" id="IPR000242">
    <property type="entry name" value="PTP_cat"/>
</dbReference>
<protein>
    <recommendedName>
        <fullName evidence="2">protein-tyrosine-phosphatase</fullName>
        <ecNumber evidence="2">3.1.3.48</ecNumber>
    </recommendedName>
</protein>
<dbReference type="Pfam" id="PF00102">
    <property type="entry name" value="Y_phosphatase"/>
    <property type="match status" value="1"/>
</dbReference>
<dbReference type="InterPro" id="IPR000387">
    <property type="entry name" value="Tyr_Pase_dom"/>
</dbReference>
<dbReference type="Proteomes" id="UP000054408">
    <property type="component" value="Unassembled WGS sequence"/>
</dbReference>
<dbReference type="EMBL" id="GL349435">
    <property type="protein sequence ID" value="KNC50529.1"/>
    <property type="molecule type" value="Genomic_DNA"/>
</dbReference>
<evidence type="ECO:0000256" key="1">
    <source>
        <dbReference type="ARBA" id="ARBA00009580"/>
    </source>
</evidence>
<evidence type="ECO:0000259" key="6">
    <source>
        <dbReference type="PROSITE" id="PS50056"/>
    </source>
</evidence>
<keyword evidence="4" id="KW-0904">Protein phosphatase</keyword>
<dbReference type="InterPro" id="IPR029021">
    <property type="entry name" value="Prot-tyrosine_phosphatase-like"/>
</dbReference>
<sequence>MCRKDVDVPPRVVTAKATMPFNRYDDVLPVASTIVRIYDAPPEASGDLSEVGKLLYINANSITLDGTRYIAAQGPLARTVPHFWRMVWQHQVEAVVMLGMCKEGSVDKVHKYWPALGFTLDLPAAGLAVDCVGEEFHRSENWVVRTFEVYAPGSRALPRVVKHFQLTAWRDHGTPKHKKLAAFMRAVNSHCPRPLDASPGHPPILVHCSAGVGRTGVFLVARTLLRRLQVATAVGGGISAVPDSDAEHRAELAVRAGVFELPPLFDVRTLMWSLRKQRTKMVQTPEQYGFLHEFLLRASIPYIGFDFSTFAEPDAGESG</sequence>
<dbReference type="SUPFAM" id="SSF52799">
    <property type="entry name" value="(Phosphotyrosine protein) phosphatases II"/>
    <property type="match status" value="1"/>
</dbReference>
<dbReference type="GeneID" id="25560483"/>
<evidence type="ECO:0000256" key="3">
    <source>
        <dbReference type="ARBA" id="ARBA00022801"/>
    </source>
</evidence>
<dbReference type="PANTHER" id="PTHR19134:SF562">
    <property type="entry name" value="PROTEIN-TYROSINE-PHOSPHATASE"/>
    <property type="match status" value="1"/>
</dbReference>
<feature type="domain" description="Tyrosine specific protein phosphatases" evidence="6">
    <location>
        <begin position="181"/>
        <end position="289"/>
    </location>
</feature>
<keyword evidence="3" id="KW-0378">Hydrolase</keyword>
<dbReference type="GO" id="GO:0004725">
    <property type="term" value="F:protein tyrosine phosphatase activity"/>
    <property type="evidence" value="ECO:0007669"/>
    <property type="project" value="UniProtKB-EC"/>
</dbReference>
<dbReference type="eggNOG" id="KOG4228">
    <property type="taxonomic scope" value="Eukaryota"/>
</dbReference>
<dbReference type="SMART" id="SM00404">
    <property type="entry name" value="PTPc_motif"/>
    <property type="match status" value="1"/>
</dbReference>
<feature type="domain" description="Tyrosine-protein phosphatase" evidence="5">
    <location>
        <begin position="22"/>
        <end position="298"/>
    </location>
</feature>
<reference evidence="7 8" key="1">
    <citation type="submission" date="2010-05" db="EMBL/GenBank/DDBJ databases">
        <title>The Genome Sequence of Thecamonas trahens ATCC 50062.</title>
        <authorList>
            <consortium name="The Broad Institute Genome Sequencing Platform"/>
            <person name="Russ C."/>
            <person name="Cuomo C."/>
            <person name="Shea T."/>
            <person name="Young S.K."/>
            <person name="Zeng Q."/>
            <person name="Koehrsen M."/>
            <person name="Haas B."/>
            <person name="Borodovsky M."/>
            <person name="Guigo R."/>
            <person name="Alvarado L."/>
            <person name="Berlin A."/>
            <person name="Bochicchio J."/>
            <person name="Borenstein D."/>
            <person name="Chapman S."/>
            <person name="Chen Z."/>
            <person name="Freedman E."/>
            <person name="Gellesch M."/>
            <person name="Goldberg J."/>
            <person name="Griggs A."/>
            <person name="Gujja S."/>
            <person name="Heilman E."/>
            <person name="Heiman D."/>
            <person name="Hepburn T."/>
            <person name="Howarth C."/>
            <person name="Jen D."/>
            <person name="Larson L."/>
            <person name="Mehta T."/>
            <person name="Park D."/>
            <person name="Pearson M."/>
            <person name="Roberts A."/>
            <person name="Saif S."/>
            <person name="Shenoy N."/>
            <person name="Sisk P."/>
            <person name="Stolte C."/>
            <person name="Sykes S."/>
            <person name="Thomson T."/>
            <person name="Walk T."/>
            <person name="White J."/>
            <person name="Yandava C."/>
            <person name="Burger G."/>
            <person name="Gray M.W."/>
            <person name="Holland P.W.H."/>
            <person name="King N."/>
            <person name="Lang F.B.F."/>
            <person name="Roger A.J."/>
            <person name="Ruiz-Trillo I."/>
            <person name="Lander E."/>
            <person name="Nusbaum C."/>
        </authorList>
    </citation>
    <scope>NUCLEOTIDE SEQUENCE [LARGE SCALE GENOMIC DNA]</scope>
    <source>
        <strain evidence="7 8">ATCC 50062</strain>
    </source>
</reference>
<gene>
    <name evidence="7" type="ORF">AMSG_00691</name>
</gene>
<comment type="similarity">
    <text evidence="1">Belongs to the protein-tyrosine phosphatase family.</text>
</comment>
<dbReference type="PROSITE" id="PS50055">
    <property type="entry name" value="TYR_PHOSPHATASE_PTP"/>
    <property type="match status" value="1"/>
</dbReference>
<dbReference type="EC" id="3.1.3.48" evidence="2"/>
<name>A0A0L0DE06_THETB</name>
<dbReference type="PRINTS" id="PR00700">
    <property type="entry name" value="PRTYPHPHTASE"/>
</dbReference>
<evidence type="ECO:0000259" key="5">
    <source>
        <dbReference type="PROSITE" id="PS50055"/>
    </source>
</evidence>
<dbReference type="InterPro" id="IPR003595">
    <property type="entry name" value="Tyr_Pase_cat"/>
</dbReference>
<dbReference type="InterPro" id="IPR050348">
    <property type="entry name" value="Protein-Tyr_Phosphatase"/>
</dbReference>
<evidence type="ECO:0000313" key="8">
    <source>
        <dbReference type="Proteomes" id="UP000054408"/>
    </source>
</evidence>
<dbReference type="PANTHER" id="PTHR19134">
    <property type="entry name" value="RECEPTOR-TYPE TYROSINE-PROTEIN PHOSPHATASE"/>
    <property type="match status" value="1"/>
</dbReference>
<dbReference type="PROSITE" id="PS50056">
    <property type="entry name" value="TYR_PHOSPHATASE_2"/>
    <property type="match status" value="1"/>
</dbReference>
<dbReference type="Gene3D" id="3.90.190.10">
    <property type="entry name" value="Protein tyrosine phosphatase superfamily"/>
    <property type="match status" value="1"/>
</dbReference>
<evidence type="ECO:0000256" key="2">
    <source>
        <dbReference type="ARBA" id="ARBA00013064"/>
    </source>
</evidence>
<dbReference type="OMA" id="WSIDKAP"/>
<dbReference type="STRING" id="461836.A0A0L0DE06"/>
<evidence type="ECO:0000313" key="7">
    <source>
        <dbReference type="EMBL" id="KNC50529.1"/>
    </source>
</evidence>
<evidence type="ECO:0000256" key="4">
    <source>
        <dbReference type="ARBA" id="ARBA00022912"/>
    </source>
</evidence>
<dbReference type="OrthoDB" id="10253954at2759"/>
<organism evidence="7 8">
    <name type="scientific">Thecamonas trahens ATCC 50062</name>
    <dbReference type="NCBI Taxonomy" id="461836"/>
    <lineage>
        <taxon>Eukaryota</taxon>
        <taxon>Apusozoa</taxon>
        <taxon>Apusomonadida</taxon>
        <taxon>Apusomonadidae</taxon>
        <taxon>Thecamonas</taxon>
    </lineage>
</organism>
<dbReference type="InterPro" id="IPR016130">
    <property type="entry name" value="Tyr_Pase_AS"/>
</dbReference>
<dbReference type="CDD" id="cd00047">
    <property type="entry name" value="PTPc"/>
    <property type="match status" value="1"/>
</dbReference>
<accession>A0A0L0DE06</accession>
<dbReference type="PROSITE" id="PS00383">
    <property type="entry name" value="TYR_PHOSPHATASE_1"/>
    <property type="match status" value="1"/>
</dbReference>
<proteinExistence type="inferred from homology"/>